<feature type="transmembrane region" description="Helical" evidence="1">
    <location>
        <begin position="162"/>
        <end position="184"/>
    </location>
</feature>
<dbReference type="RefSeq" id="WP_173137956.1">
    <property type="nucleotide sequence ID" value="NZ_JABMKX010000013.1"/>
</dbReference>
<protein>
    <recommendedName>
        <fullName evidence="4">ABC transporter permease</fullName>
    </recommendedName>
</protein>
<name>A0ABX2DUS9_9BACL</name>
<dbReference type="Proteomes" id="UP000711047">
    <property type="component" value="Unassembled WGS sequence"/>
</dbReference>
<evidence type="ECO:0000313" key="3">
    <source>
        <dbReference type="Proteomes" id="UP000711047"/>
    </source>
</evidence>
<organism evidence="2 3">
    <name type="scientific">Paenibacillus tritici</name>
    <dbReference type="NCBI Taxonomy" id="1873425"/>
    <lineage>
        <taxon>Bacteria</taxon>
        <taxon>Bacillati</taxon>
        <taxon>Bacillota</taxon>
        <taxon>Bacilli</taxon>
        <taxon>Bacillales</taxon>
        <taxon>Paenibacillaceae</taxon>
        <taxon>Paenibacillus</taxon>
    </lineage>
</organism>
<keyword evidence="3" id="KW-1185">Reference proteome</keyword>
<evidence type="ECO:0000313" key="2">
    <source>
        <dbReference type="EMBL" id="NQX48140.1"/>
    </source>
</evidence>
<keyword evidence="1" id="KW-0812">Transmembrane</keyword>
<feature type="transmembrane region" description="Helical" evidence="1">
    <location>
        <begin position="82"/>
        <end position="110"/>
    </location>
</feature>
<gene>
    <name evidence="2" type="ORF">HQN87_22705</name>
</gene>
<proteinExistence type="predicted"/>
<dbReference type="EMBL" id="JABMKX010000013">
    <property type="protein sequence ID" value="NQX48140.1"/>
    <property type="molecule type" value="Genomic_DNA"/>
</dbReference>
<sequence>MVYLHQFKLECRKHSAVFAIFTVLSGLANLYFLLDHGQDVAFVFLLVNMVIGILLPVYIYMDYYREFFTGTMPINHMLPLRTSALFGVKSAVFMLGLTAVWSTTLLDVFLNPEGLYQTRVIHSSSPLLGMTYFILSKLCSLPAGLALIGLALAAAKRFRKPALSHLCIAAFILITVGIQFALVVRGSTHWSIGSSSAASFKQYANLLTVSPVGREQPANINETINWLSVGMNLLVALLAGAIGSALLNGRKYELHGK</sequence>
<keyword evidence="1" id="KW-1133">Transmembrane helix</keyword>
<reference evidence="2 3" key="1">
    <citation type="submission" date="2020-05" db="EMBL/GenBank/DDBJ databases">
        <title>Paenibacillus glebae, sp. nov., Paenibacillus humi sp. nov., Paenibacillus pedi sp. nov., Paenibacillus terrestris sp. nov. and Paenibacillus terricola sp. nov., isolated from a forest top soil sample.</title>
        <authorList>
            <person name="Qi S."/>
            <person name="Carlier A."/>
            <person name="Cnockaert M."/>
            <person name="Vandamme P."/>
        </authorList>
    </citation>
    <scope>NUCLEOTIDE SEQUENCE [LARGE SCALE GENOMIC DNA]</scope>
    <source>
        <strain evidence="2 3">LMG 29502</strain>
    </source>
</reference>
<evidence type="ECO:0000256" key="1">
    <source>
        <dbReference type="SAM" id="Phobius"/>
    </source>
</evidence>
<feature type="transmembrane region" description="Helical" evidence="1">
    <location>
        <begin position="16"/>
        <end position="34"/>
    </location>
</feature>
<keyword evidence="1" id="KW-0472">Membrane</keyword>
<comment type="caution">
    <text evidence="2">The sequence shown here is derived from an EMBL/GenBank/DDBJ whole genome shotgun (WGS) entry which is preliminary data.</text>
</comment>
<evidence type="ECO:0008006" key="4">
    <source>
        <dbReference type="Google" id="ProtNLM"/>
    </source>
</evidence>
<accession>A0ABX2DUS9</accession>
<feature type="transmembrane region" description="Helical" evidence="1">
    <location>
        <begin position="130"/>
        <end position="155"/>
    </location>
</feature>
<feature type="transmembrane region" description="Helical" evidence="1">
    <location>
        <begin position="224"/>
        <end position="247"/>
    </location>
</feature>
<feature type="transmembrane region" description="Helical" evidence="1">
    <location>
        <begin position="40"/>
        <end position="61"/>
    </location>
</feature>